<dbReference type="InterPro" id="IPR044846">
    <property type="entry name" value="GH10"/>
</dbReference>
<keyword evidence="7" id="KW-0624">Polysaccharide degradation</keyword>
<sequence>MRKSLALCRSGGGKRRRGSRAHDQPVQTEMINEMAVGPQNSLMSNIILNHDFSGGLHSWHPNSWNAYVVQMGPDAPNSIAANSGHCYAVVTRRTECWQGLEQEITEKVSPGSTYIMSACVRVWGAHEGSTAVQATLKLEHPDCPTRYISIGRTSVSTEKWEKLEGTFCLSSMPKRVVLYLEGPPPGVDLLIDSVMVFPSGHKQFEDVKARSAADGGENIIQNPNFEDGLRNWSGRGCKIFLHDAMGNGKVLPSSGKFFASATQRTQCWNGIQQEITGRVQRKLAYEITGLVRIFGTVGNANVDATLWVQSPNGREQYIGIAKVQARDKEWVQLQGKFLLNNCPSRVVVYLEGPPSGIDILVNNLVVRRAKKPPPLPPPDFEIITGRMFELRMSPETNIILNPDFSEGLHSWHPNSCNGYVISGGSAFVEGTTAKSGGSYAVVSNRTESWQGLEQDITDRVAPNSSYNVSAWVRVYGGILKTYEVQATIKLEYLDSTTSFMSAGRVLASKEQWVELEGSFLLMKMPKRVVFFLEGPPPGVDVLIDSVTIASSSVKKLKNVLFGENIIENSNLSKELNSWYPKGSCTLKVCTGSPHLLPSVLRESLVFHRPLSGHYILATNRAETWMGPAQTVTERLKLHLTYQVSAWVRVGAGASGPQTINVVLGVDNQWVNGGHIEVNDGGWHELAGSFRIENQPKKVLVYVQGPSSGVDLMIADLQIFPVDRIKRFKHLNEQTDKVRKRDVILKFSHNGNLFGSTVKVRQIKNSFPFGSCISRSNIDNEEFSEFFVNNFNWAVFGNELKWNHTEPQRGNFNYADADEMLDFCERHGIETRGHCIFWEVEHNVQSWVRSLSTDELMKAVQHRLAALLSRYRGRFKHYDVNNEMLHGSFYQSRLGSNIWSYMFKVANQIDPSAVLFVNDYHVEDGCDPNSSPEKYIQQIFDLREQGAPVGGIGIQGHINCPVGPIICSALDKLAVLGLPIWFTELDVSAVNEHVRADDLEVVLREAYAHPAVEGIVLWGFWETFMFRDHSHLVDAEGEINEAGKRYLALKQEWLSNADGPIDAHGEFRFRGFHGTYNLEITTPSKIFSQIFVVDQGESPLVVAIHL</sequence>
<dbReference type="InterPro" id="IPR001000">
    <property type="entry name" value="GH10_dom"/>
</dbReference>
<feature type="region of interest" description="Disordered" evidence="9">
    <location>
        <begin position="1"/>
        <end position="24"/>
    </location>
</feature>
<dbReference type="GO" id="GO:0045493">
    <property type="term" value="P:xylan catabolic process"/>
    <property type="evidence" value="ECO:0007669"/>
    <property type="project" value="UniProtKB-KW"/>
</dbReference>
<dbReference type="SUPFAM" id="SSF51445">
    <property type="entry name" value="(Trans)glycosidases"/>
    <property type="match status" value="1"/>
</dbReference>
<dbReference type="SMART" id="SM00633">
    <property type="entry name" value="Glyco_10"/>
    <property type="match status" value="1"/>
</dbReference>
<dbReference type="PANTHER" id="PTHR31490">
    <property type="entry name" value="GLYCOSYL HYDROLASE"/>
    <property type="match status" value="1"/>
</dbReference>
<accession>A0A1D1YDI3</accession>
<dbReference type="Pfam" id="PF00331">
    <property type="entry name" value="Glyco_hydro_10"/>
    <property type="match status" value="1"/>
</dbReference>
<reference evidence="11" key="1">
    <citation type="submission" date="2015-07" db="EMBL/GenBank/DDBJ databases">
        <title>Transcriptome Assembly of Anthurium amnicola.</title>
        <authorList>
            <person name="Suzuki J."/>
        </authorList>
    </citation>
    <scope>NUCLEOTIDE SEQUENCE</scope>
</reference>
<evidence type="ECO:0000256" key="1">
    <source>
        <dbReference type="ARBA" id="ARBA00007495"/>
    </source>
</evidence>
<feature type="domain" description="GH10" evidence="10">
    <location>
        <begin position="756"/>
        <end position="1048"/>
    </location>
</feature>
<proteinExistence type="inferred from homology"/>
<dbReference type="InterPro" id="IPR003305">
    <property type="entry name" value="CenC_carb-bd"/>
</dbReference>
<organism evidence="11">
    <name type="scientific">Anthurium amnicola</name>
    <dbReference type="NCBI Taxonomy" id="1678845"/>
    <lineage>
        <taxon>Eukaryota</taxon>
        <taxon>Viridiplantae</taxon>
        <taxon>Streptophyta</taxon>
        <taxon>Embryophyta</taxon>
        <taxon>Tracheophyta</taxon>
        <taxon>Spermatophyta</taxon>
        <taxon>Magnoliopsida</taxon>
        <taxon>Liliopsida</taxon>
        <taxon>Araceae</taxon>
        <taxon>Pothoideae</taxon>
        <taxon>Potheae</taxon>
        <taxon>Anthurium</taxon>
    </lineage>
</organism>
<evidence type="ECO:0000256" key="3">
    <source>
        <dbReference type="ARBA" id="ARBA00022737"/>
    </source>
</evidence>
<dbReference type="Gene3D" id="2.60.120.260">
    <property type="entry name" value="Galactose-binding domain-like"/>
    <property type="match status" value="4"/>
</dbReference>
<comment type="similarity">
    <text evidence="1">Belongs to the glycosyl hydrolase 10 (cellulase F) family.</text>
</comment>
<keyword evidence="4 11" id="KW-0378">Hydrolase</keyword>
<keyword evidence="5" id="KW-0119">Carbohydrate metabolism</keyword>
<evidence type="ECO:0000256" key="7">
    <source>
        <dbReference type="ARBA" id="ARBA00023326"/>
    </source>
</evidence>
<dbReference type="PROSITE" id="PS00591">
    <property type="entry name" value="GH10_1"/>
    <property type="match status" value="1"/>
</dbReference>
<dbReference type="FunFam" id="2.60.120.260:FF:000103">
    <property type="entry name" value="Glycosyl hydrolase family 10 protein"/>
    <property type="match status" value="1"/>
</dbReference>
<dbReference type="GO" id="GO:0031176">
    <property type="term" value="F:endo-1,4-beta-xylanase activity"/>
    <property type="evidence" value="ECO:0007669"/>
    <property type="project" value="UniProtKB-ARBA"/>
</dbReference>
<name>A0A1D1YDI3_9ARAE</name>
<dbReference type="InterPro" id="IPR031158">
    <property type="entry name" value="GH10_AS"/>
</dbReference>
<dbReference type="EMBL" id="GDJX01015228">
    <property type="protein sequence ID" value="JAT52708.1"/>
    <property type="molecule type" value="Transcribed_RNA"/>
</dbReference>
<evidence type="ECO:0000256" key="8">
    <source>
        <dbReference type="PROSITE-ProRule" id="PRU10061"/>
    </source>
</evidence>
<dbReference type="PROSITE" id="PS51760">
    <property type="entry name" value="GH10_2"/>
    <property type="match status" value="1"/>
</dbReference>
<dbReference type="InterPro" id="IPR008979">
    <property type="entry name" value="Galactose-bd-like_sf"/>
</dbReference>
<evidence type="ECO:0000259" key="10">
    <source>
        <dbReference type="PROSITE" id="PS51760"/>
    </source>
</evidence>
<evidence type="ECO:0000256" key="6">
    <source>
        <dbReference type="ARBA" id="ARBA00023295"/>
    </source>
</evidence>
<keyword evidence="2 11" id="KW-0858">Xylan degradation</keyword>
<feature type="active site" description="Nucleophile" evidence="8">
    <location>
        <position position="983"/>
    </location>
</feature>
<evidence type="ECO:0000256" key="4">
    <source>
        <dbReference type="ARBA" id="ARBA00022801"/>
    </source>
</evidence>
<keyword evidence="6 11" id="KW-0326">Glycosidase</keyword>
<keyword evidence="3" id="KW-0677">Repeat</keyword>
<dbReference type="Gene3D" id="3.20.20.80">
    <property type="entry name" value="Glycosidases"/>
    <property type="match status" value="1"/>
</dbReference>
<evidence type="ECO:0000256" key="9">
    <source>
        <dbReference type="SAM" id="MobiDB-lite"/>
    </source>
</evidence>
<dbReference type="InterPro" id="IPR017853">
    <property type="entry name" value="GH"/>
</dbReference>
<gene>
    <name evidence="11" type="primary">xynA_5</name>
    <name evidence="11" type="ORF">g.116712</name>
</gene>
<dbReference type="PANTHER" id="PTHR31490:SF1">
    <property type="entry name" value="ENDO-1,4-BETA-XYLANASE 1"/>
    <property type="match status" value="1"/>
</dbReference>
<evidence type="ECO:0000256" key="2">
    <source>
        <dbReference type="ARBA" id="ARBA00022651"/>
    </source>
</evidence>
<dbReference type="AlphaFoldDB" id="A0A1D1YDI3"/>
<protein>
    <submittedName>
        <fullName evidence="11">Endo-1,4-beta-xylanase A</fullName>
    </submittedName>
</protein>
<dbReference type="FunFam" id="3.20.20.80:FF:000104">
    <property type="entry name" value="Endo-1,4-beta-xylanase A"/>
    <property type="match status" value="1"/>
</dbReference>
<dbReference type="Pfam" id="PF02018">
    <property type="entry name" value="CBM_4_9"/>
    <property type="match status" value="4"/>
</dbReference>
<evidence type="ECO:0000256" key="5">
    <source>
        <dbReference type="ARBA" id="ARBA00023277"/>
    </source>
</evidence>
<dbReference type="SUPFAM" id="SSF49785">
    <property type="entry name" value="Galactose-binding domain-like"/>
    <property type="match status" value="4"/>
</dbReference>
<evidence type="ECO:0000313" key="11">
    <source>
        <dbReference type="EMBL" id="JAT52708.1"/>
    </source>
</evidence>